<feature type="signal peptide" evidence="1">
    <location>
        <begin position="1"/>
        <end position="20"/>
    </location>
</feature>
<accession>A0A813FEY1</accession>
<protein>
    <recommendedName>
        <fullName evidence="4">Secreted protein</fullName>
    </recommendedName>
</protein>
<gene>
    <name evidence="2" type="ORF">PGLA1383_LOCUS29137</name>
</gene>
<keyword evidence="3" id="KW-1185">Reference proteome</keyword>
<reference evidence="2" key="1">
    <citation type="submission" date="2021-02" db="EMBL/GenBank/DDBJ databases">
        <authorList>
            <person name="Dougan E. K."/>
            <person name="Rhodes N."/>
            <person name="Thang M."/>
            <person name="Chan C."/>
        </authorList>
    </citation>
    <scope>NUCLEOTIDE SEQUENCE</scope>
</reference>
<dbReference type="Proteomes" id="UP000654075">
    <property type="component" value="Unassembled WGS sequence"/>
</dbReference>
<evidence type="ECO:0000313" key="3">
    <source>
        <dbReference type="Proteomes" id="UP000654075"/>
    </source>
</evidence>
<evidence type="ECO:0008006" key="4">
    <source>
        <dbReference type="Google" id="ProtNLM"/>
    </source>
</evidence>
<evidence type="ECO:0000256" key="1">
    <source>
        <dbReference type="SAM" id="SignalP"/>
    </source>
</evidence>
<organism evidence="2 3">
    <name type="scientific">Polarella glacialis</name>
    <name type="common">Dinoflagellate</name>
    <dbReference type="NCBI Taxonomy" id="89957"/>
    <lineage>
        <taxon>Eukaryota</taxon>
        <taxon>Sar</taxon>
        <taxon>Alveolata</taxon>
        <taxon>Dinophyceae</taxon>
        <taxon>Suessiales</taxon>
        <taxon>Suessiaceae</taxon>
        <taxon>Polarella</taxon>
    </lineage>
</organism>
<dbReference type="AlphaFoldDB" id="A0A813FEY1"/>
<evidence type="ECO:0000313" key="2">
    <source>
        <dbReference type="EMBL" id="CAE8611336.1"/>
    </source>
</evidence>
<feature type="chain" id="PRO_5032751456" description="Secreted protein" evidence="1">
    <location>
        <begin position="21"/>
        <end position="117"/>
    </location>
</feature>
<dbReference type="EMBL" id="CAJNNV010025018">
    <property type="protein sequence ID" value="CAE8611336.1"/>
    <property type="molecule type" value="Genomic_DNA"/>
</dbReference>
<name>A0A813FEY1_POLGL</name>
<keyword evidence="1" id="KW-0732">Signal</keyword>
<proteinExistence type="predicted"/>
<comment type="caution">
    <text evidence="2">The sequence shown here is derived from an EMBL/GenBank/DDBJ whole genome shotgun (WGS) entry which is preliminary data.</text>
</comment>
<sequence length="117" mass="12527">MISPFLSLKALALRALGCLASCPRHASVSQMLCPGVWAGPLQPGVIRMQLMRMRYCSSVAPTLLALLQPAPAIMSLPWLVVYLGSLAKNRAISQEVNQSDVHAATPVSSCCLVPKQK</sequence>